<dbReference type="Pfam" id="PF05573">
    <property type="entry name" value="NosL"/>
    <property type="match status" value="1"/>
</dbReference>
<keyword evidence="1" id="KW-0732">Signal</keyword>
<evidence type="ECO:0000313" key="2">
    <source>
        <dbReference type="EMBL" id="BAE51713.1"/>
    </source>
</evidence>
<sequence length="182" mass="19435">MSLLRPSPARGTPLNSQGNLMRLLAALLLSLVLFSAQAEAGEVVVAPPGPNSVCPVCGMFVAKYPEWVAAVVFKDGHTHYFDGAKDLFKFMREVGKFDAGHGPGDIAIVAVTDYYAVRTLDARGAFFVVGSDVLGPMGHELVPLASRQDAEEFMADHKGKSILTFDQVGVEILKSLDKGSAK</sequence>
<dbReference type="HOGENOM" id="CLU_096026_1_0_5"/>
<dbReference type="InterPro" id="IPR008719">
    <property type="entry name" value="N2O_reductase_NosL"/>
</dbReference>
<gene>
    <name evidence="2" type="ordered locus">amb2909</name>
</gene>
<dbReference type="EMBL" id="AP007255">
    <property type="protein sequence ID" value="BAE51713.1"/>
    <property type="molecule type" value="Genomic_DNA"/>
</dbReference>
<dbReference type="Proteomes" id="UP000007058">
    <property type="component" value="Chromosome"/>
</dbReference>
<evidence type="ECO:0000313" key="3">
    <source>
        <dbReference type="Proteomes" id="UP000007058"/>
    </source>
</evidence>
<keyword evidence="3" id="KW-1185">Reference proteome</keyword>
<feature type="signal peptide" evidence="1">
    <location>
        <begin position="1"/>
        <end position="40"/>
    </location>
</feature>
<dbReference type="SUPFAM" id="SSF160387">
    <property type="entry name" value="NosL/MerB-like"/>
    <property type="match status" value="1"/>
</dbReference>
<proteinExistence type="predicted"/>
<reference evidence="2 3" key="1">
    <citation type="journal article" date="2005" name="DNA Res.">
        <title>Complete genome sequence of the facultative anaerobic magnetotactic bacterium Magnetospirillum sp. strain AMB-1.</title>
        <authorList>
            <person name="Matsunaga T."/>
            <person name="Okamura Y."/>
            <person name="Fukuda Y."/>
            <person name="Wahyudi A.T."/>
            <person name="Murase Y."/>
            <person name="Takeyama H."/>
        </authorList>
    </citation>
    <scope>NUCLEOTIDE SEQUENCE [LARGE SCALE GENOMIC DNA]</scope>
    <source>
        <strain evidence="3">ATCC 700264 / AMB-1</strain>
    </source>
</reference>
<organism evidence="2 3">
    <name type="scientific">Paramagnetospirillum magneticum (strain ATCC 700264 / AMB-1)</name>
    <name type="common">Magnetospirillum magneticum</name>
    <dbReference type="NCBI Taxonomy" id="342108"/>
    <lineage>
        <taxon>Bacteria</taxon>
        <taxon>Pseudomonadati</taxon>
        <taxon>Pseudomonadota</taxon>
        <taxon>Alphaproteobacteria</taxon>
        <taxon>Rhodospirillales</taxon>
        <taxon>Magnetospirillaceae</taxon>
        <taxon>Paramagnetospirillum</taxon>
    </lineage>
</organism>
<feature type="chain" id="PRO_5004217896" evidence="1">
    <location>
        <begin position="41"/>
        <end position="182"/>
    </location>
</feature>
<dbReference type="Gene3D" id="3.30.70.2050">
    <property type="match status" value="1"/>
</dbReference>
<accession>Q2W362</accession>
<dbReference type="KEGG" id="mag:amb2909"/>
<dbReference type="PANTHER" id="PTHR41247">
    <property type="entry name" value="HTH-TYPE TRANSCRIPTIONAL REPRESSOR YCNK"/>
    <property type="match status" value="1"/>
</dbReference>
<keyword evidence="2" id="KW-0449">Lipoprotein</keyword>
<protein>
    <submittedName>
        <fullName evidence="2">Predicted lipoprotein involved in nitrous oxide reduction</fullName>
    </submittedName>
</protein>
<evidence type="ECO:0000256" key="1">
    <source>
        <dbReference type="SAM" id="SignalP"/>
    </source>
</evidence>
<name>Q2W362_PARM1</name>
<dbReference type="STRING" id="342108.amb2909"/>
<dbReference type="PANTHER" id="PTHR41247:SF1">
    <property type="entry name" value="HTH-TYPE TRANSCRIPTIONAL REPRESSOR YCNK"/>
    <property type="match status" value="1"/>
</dbReference>
<dbReference type="AlphaFoldDB" id="Q2W362"/>